<feature type="region of interest" description="Disordered" evidence="6">
    <location>
        <begin position="37"/>
        <end position="96"/>
    </location>
</feature>
<accession>A0A0B6ZXA2</accession>
<name>A0A0B6ZXA2_9EUPU</name>
<comment type="subcellular location">
    <subcellularLocation>
        <location evidence="1">Cell projection</location>
        <location evidence="1">Cilium</location>
    </subcellularLocation>
    <subcellularLocation>
        <location evidence="2">Cytoplasm</location>
        <location evidence="2">Cytoskeleton</location>
    </subcellularLocation>
</comment>
<evidence type="ECO:0000259" key="7">
    <source>
        <dbReference type="PROSITE" id="PS51665"/>
    </source>
</evidence>
<feature type="compositionally biased region" description="Basic and acidic residues" evidence="6">
    <location>
        <begin position="61"/>
        <end position="94"/>
    </location>
</feature>
<protein>
    <recommendedName>
        <fullName evidence="7">Enkurin domain-containing protein</fullName>
    </recommendedName>
</protein>
<keyword evidence="5" id="KW-0966">Cell projection</keyword>
<feature type="domain" description="Enkurin" evidence="7">
    <location>
        <begin position="161"/>
        <end position="253"/>
    </location>
</feature>
<dbReference type="PROSITE" id="PS51665">
    <property type="entry name" value="ENKURIN"/>
    <property type="match status" value="1"/>
</dbReference>
<dbReference type="EMBL" id="HACG01025530">
    <property type="protein sequence ID" value="CEK72395.1"/>
    <property type="molecule type" value="Transcribed_RNA"/>
</dbReference>
<dbReference type="AlphaFoldDB" id="A0A0B6ZXA2"/>
<gene>
    <name evidence="8" type="primary">ORF82242</name>
</gene>
<dbReference type="InterPro" id="IPR052102">
    <property type="entry name" value="Enkurin_domain-protein"/>
</dbReference>
<dbReference type="Pfam" id="PF13864">
    <property type="entry name" value="Enkurin"/>
    <property type="match status" value="1"/>
</dbReference>
<evidence type="ECO:0000313" key="8">
    <source>
        <dbReference type="EMBL" id="CEK72395.1"/>
    </source>
</evidence>
<organism evidence="8">
    <name type="scientific">Arion vulgaris</name>
    <dbReference type="NCBI Taxonomy" id="1028688"/>
    <lineage>
        <taxon>Eukaryota</taxon>
        <taxon>Metazoa</taxon>
        <taxon>Spiralia</taxon>
        <taxon>Lophotrochozoa</taxon>
        <taxon>Mollusca</taxon>
        <taxon>Gastropoda</taxon>
        <taxon>Heterobranchia</taxon>
        <taxon>Euthyneura</taxon>
        <taxon>Panpulmonata</taxon>
        <taxon>Eupulmonata</taxon>
        <taxon>Stylommatophora</taxon>
        <taxon>Helicina</taxon>
        <taxon>Arionoidea</taxon>
        <taxon>Arionidae</taxon>
        <taxon>Arion</taxon>
    </lineage>
</organism>
<evidence type="ECO:0000256" key="4">
    <source>
        <dbReference type="ARBA" id="ARBA00023212"/>
    </source>
</evidence>
<sequence>MTTFDEPSIYNLLEVEETREIKQKRYNSKFRENVKDEFVSGRWNSKTMGPAKVPQPQPTEYLKKHQKEPQLPKRESFHYSDDDKKKPPIPKKNDVPLMGLKTTKNFICTNAVETITSVPKLPAKRFVDTRHGDTQNLIPSGLEPVFVHKKEFGEVPVYVTKRKEEVKRAQDEYDQYIAENFKRGALRQLTEEERDAILDGLKANWEDVQDQYQGLSVVTDTAPKRYRKERLEAQMKQIERDIELFEKHKIIYIGN</sequence>
<keyword evidence="3" id="KW-0963">Cytoplasm</keyword>
<dbReference type="InterPro" id="IPR027012">
    <property type="entry name" value="Enkurin_dom"/>
</dbReference>
<evidence type="ECO:0000256" key="5">
    <source>
        <dbReference type="ARBA" id="ARBA00023273"/>
    </source>
</evidence>
<reference evidence="8" key="1">
    <citation type="submission" date="2014-12" db="EMBL/GenBank/DDBJ databases">
        <title>Insight into the proteome of Arion vulgaris.</title>
        <authorList>
            <person name="Aradska J."/>
            <person name="Bulat T."/>
            <person name="Smidak R."/>
            <person name="Sarate P."/>
            <person name="Gangsoo J."/>
            <person name="Sialana F."/>
            <person name="Bilban M."/>
            <person name="Lubec G."/>
        </authorList>
    </citation>
    <scope>NUCLEOTIDE SEQUENCE</scope>
    <source>
        <tissue evidence="8">Skin</tissue>
    </source>
</reference>
<dbReference type="GO" id="GO:0005879">
    <property type="term" value="C:axonemal microtubule"/>
    <property type="evidence" value="ECO:0007669"/>
    <property type="project" value="TreeGrafter"/>
</dbReference>
<dbReference type="GO" id="GO:0005516">
    <property type="term" value="F:calmodulin binding"/>
    <property type="evidence" value="ECO:0007669"/>
    <property type="project" value="TreeGrafter"/>
</dbReference>
<proteinExistence type="predicted"/>
<evidence type="ECO:0000256" key="3">
    <source>
        <dbReference type="ARBA" id="ARBA00022490"/>
    </source>
</evidence>
<keyword evidence="4" id="KW-0206">Cytoskeleton</keyword>
<evidence type="ECO:0000256" key="6">
    <source>
        <dbReference type="SAM" id="MobiDB-lite"/>
    </source>
</evidence>
<evidence type="ECO:0000256" key="1">
    <source>
        <dbReference type="ARBA" id="ARBA00004138"/>
    </source>
</evidence>
<dbReference type="PANTHER" id="PTHR21490:SF0">
    <property type="entry name" value="ENKURIN"/>
    <property type="match status" value="1"/>
</dbReference>
<dbReference type="PANTHER" id="PTHR21490">
    <property type="entry name" value="ENKURIN-RELATED"/>
    <property type="match status" value="1"/>
</dbReference>
<dbReference type="GO" id="GO:0001669">
    <property type="term" value="C:acrosomal vesicle"/>
    <property type="evidence" value="ECO:0007669"/>
    <property type="project" value="TreeGrafter"/>
</dbReference>
<evidence type="ECO:0000256" key="2">
    <source>
        <dbReference type="ARBA" id="ARBA00004245"/>
    </source>
</evidence>